<sequence>MNNIVVFLKIFQVVLSLGSRLWKKLFKKL</sequence>
<proteinExistence type="predicted"/>
<accession>A0A2P2QHN7</accession>
<evidence type="ECO:0000313" key="1">
    <source>
        <dbReference type="EMBL" id="MBX66424.1"/>
    </source>
</evidence>
<dbReference type="EMBL" id="GGEC01085940">
    <property type="protein sequence ID" value="MBX66424.1"/>
    <property type="molecule type" value="Transcribed_RNA"/>
</dbReference>
<dbReference type="AlphaFoldDB" id="A0A2P2QHN7"/>
<organism evidence="1">
    <name type="scientific">Rhizophora mucronata</name>
    <name type="common">Asiatic mangrove</name>
    <dbReference type="NCBI Taxonomy" id="61149"/>
    <lineage>
        <taxon>Eukaryota</taxon>
        <taxon>Viridiplantae</taxon>
        <taxon>Streptophyta</taxon>
        <taxon>Embryophyta</taxon>
        <taxon>Tracheophyta</taxon>
        <taxon>Spermatophyta</taxon>
        <taxon>Magnoliopsida</taxon>
        <taxon>eudicotyledons</taxon>
        <taxon>Gunneridae</taxon>
        <taxon>Pentapetalae</taxon>
        <taxon>rosids</taxon>
        <taxon>fabids</taxon>
        <taxon>Malpighiales</taxon>
        <taxon>Rhizophoraceae</taxon>
        <taxon>Rhizophora</taxon>
    </lineage>
</organism>
<protein>
    <submittedName>
        <fullName evidence="1">Uncharacterized protein</fullName>
    </submittedName>
</protein>
<name>A0A2P2QHN7_RHIMU</name>
<reference evidence="1" key="1">
    <citation type="submission" date="2018-02" db="EMBL/GenBank/DDBJ databases">
        <title>Rhizophora mucronata_Transcriptome.</title>
        <authorList>
            <person name="Meera S.P."/>
            <person name="Sreeshan A."/>
            <person name="Augustine A."/>
        </authorList>
    </citation>
    <scope>NUCLEOTIDE SEQUENCE</scope>
    <source>
        <tissue evidence="1">Leaf</tissue>
    </source>
</reference>